<evidence type="ECO:0000313" key="2">
    <source>
        <dbReference type="EMBL" id="APL93973.1"/>
    </source>
</evidence>
<organism evidence="2 3">
    <name type="scientific">Sphingobium indicum (strain DSM 16412 / CCM 7286 / MTCC 6364 / B90A)</name>
    <dbReference type="NCBI Taxonomy" id="861109"/>
    <lineage>
        <taxon>Bacteria</taxon>
        <taxon>Pseudomonadati</taxon>
        <taxon>Pseudomonadota</taxon>
        <taxon>Alphaproteobacteria</taxon>
        <taxon>Sphingomonadales</taxon>
        <taxon>Sphingomonadaceae</taxon>
        <taxon>Sphingobium</taxon>
    </lineage>
</organism>
<evidence type="ECO:0000259" key="1">
    <source>
        <dbReference type="SMART" id="SM00382"/>
    </source>
</evidence>
<name>A0A1L5BM98_SPHIB</name>
<evidence type="ECO:0000313" key="3">
    <source>
        <dbReference type="Proteomes" id="UP000004550"/>
    </source>
</evidence>
<reference evidence="2 3" key="1">
    <citation type="journal article" date="2012" name="J. Bacteriol.">
        <title>Genome sequence of Sphingobium indicum B90A, a hexachlorocyclohexane-degrading bacterium.</title>
        <authorList>
            <person name="Anand S."/>
            <person name="Sangwan N."/>
            <person name="Lata P."/>
            <person name="Kaur J."/>
            <person name="Dua A."/>
            <person name="Singh A.K."/>
            <person name="Verma M."/>
            <person name="Kaur J."/>
            <person name="Khurana J.P."/>
            <person name="Khurana P."/>
            <person name="Mathur S."/>
            <person name="Lal R."/>
        </authorList>
    </citation>
    <scope>NUCLEOTIDE SEQUENCE [LARGE SCALE GENOMIC DNA]</scope>
    <source>
        <strain evidence="3">DSM 16412 / CCM 7286 / MTCC 6364 / B90A</strain>
    </source>
</reference>
<dbReference type="CDD" id="cd00009">
    <property type="entry name" value="AAA"/>
    <property type="match status" value="1"/>
</dbReference>
<dbReference type="SUPFAM" id="SSF52540">
    <property type="entry name" value="P-loop containing nucleoside triphosphate hydrolases"/>
    <property type="match status" value="1"/>
</dbReference>
<dbReference type="RefSeq" id="WP_007685677.1">
    <property type="nucleotide sequence ID" value="NZ_CP013070.1"/>
</dbReference>
<dbReference type="AlphaFoldDB" id="A0A1L5BM98"/>
<gene>
    <name evidence="2" type="ORF">SIDU_05325</name>
</gene>
<sequence length="475" mass="51676">MTTLDQGFAQPRSGQKSGIFDRFLSLARNGERRNERTIPDDVPLHLDVPALPGFRHEAPEAQPEEPSHRPLSMSAMAAPIKPISLRRDSIYAAFNTAMPVTDRHGLAGRNSELEKLVEAIVVQRKHAVIFGTRGSGKTSLARVFGDLADEAGCVALYASANGEADFDSLFRPFLTELPMSSAGQERARKMMGEPLDVSRLSALLVEEVRERSILIIDEYDRVQSETAKQDVATLLKLLTDIHSPVQVVLVGIASDIDGLIAAHPSLRRHLVPQRVAPIPKPELERLLLSCAGNARLSIDEDALDALASAAMGSPYHARLFGMSAALVTEAAARDRMLLSDVEQGLISALEDWEEMSGQTHALFRRILWEAGSSRRMIALAAVVASQMSAISYERLVKLGHEVLGGGSINESQARDAMVRLQPALVATPNGELWMFEDTLAPQFLLLMAKQPVQSAPPVQSPAEEMRALLKGVDGL</sequence>
<proteinExistence type="predicted"/>
<dbReference type="KEGG" id="sinb:SIDU_05325"/>
<dbReference type="Pfam" id="PF13401">
    <property type="entry name" value="AAA_22"/>
    <property type="match status" value="1"/>
</dbReference>
<accession>A0A1L5BM98</accession>
<dbReference type="Gene3D" id="3.40.50.300">
    <property type="entry name" value="P-loop containing nucleotide triphosphate hydrolases"/>
    <property type="match status" value="1"/>
</dbReference>
<dbReference type="InterPro" id="IPR049945">
    <property type="entry name" value="AAA_22"/>
</dbReference>
<dbReference type="PANTHER" id="PTHR34301">
    <property type="entry name" value="DNA-BINDING PROTEIN-RELATED"/>
    <property type="match status" value="1"/>
</dbReference>
<dbReference type="Proteomes" id="UP000004550">
    <property type="component" value="Chromosome"/>
</dbReference>
<dbReference type="InterPro" id="IPR003593">
    <property type="entry name" value="AAA+_ATPase"/>
</dbReference>
<dbReference type="PANTHER" id="PTHR34301:SF8">
    <property type="entry name" value="ATPASE DOMAIN-CONTAINING PROTEIN"/>
    <property type="match status" value="1"/>
</dbReference>
<dbReference type="EMBL" id="CP013070">
    <property type="protein sequence ID" value="APL93973.1"/>
    <property type="molecule type" value="Genomic_DNA"/>
</dbReference>
<dbReference type="InterPro" id="IPR027417">
    <property type="entry name" value="P-loop_NTPase"/>
</dbReference>
<protein>
    <submittedName>
        <fullName evidence="2">ATPase</fullName>
    </submittedName>
</protein>
<feature type="domain" description="AAA+ ATPase" evidence="1">
    <location>
        <begin position="123"/>
        <end position="276"/>
    </location>
</feature>
<dbReference type="SMART" id="SM00382">
    <property type="entry name" value="AAA"/>
    <property type="match status" value="1"/>
</dbReference>
<dbReference type="GO" id="GO:0016887">
    <property type="term" value="F:ATP hydrolysis activity"/>
    <property type="evidence" value="ECO:0007669"/>
    <property type="project" value="InterPro"/>
</dbReference>